<dbReference type="InterPro" id="IPR008902">
    <property type="entry name" value="Rhamnosid_concanavalin"/>
</dbReference>
<dbReference type="InterPro" id="IPR035398">
    <property type="entry name" value="Bac_rhamnosid_C"/>
</dbReference>
<keyword evidence="4" id="KW-0732">Signal</keyword>
<dbReference type="Pfam" id="PF17389">
    <property type="entry name" value="Bac_rhamnosid6H"/>
    <property type="match status" value="1"/>
</dbReference>
<dbReference type="InterPro" id="IPR012341">
    <property type="entry name" value="6hp_glycosidase-like_sf"/>
</dbReference>
<name>A0ABZ1C982_9BACT</name>
<dbReference type="InterPro" id="IPR035396">
    <property type="entry name" value="Bac_rhamnosid6H"/>
</dbReference>
<dbReference type="Pfam" id="PF08531">
    <property type="entry name" value="Bac_rhamnosid_N"/>
    <property type="match status" value="1"/>
</dbReference>
<evidence type="ECO:0000256" key="4">
    <source>
        <dbReference type="SAM" id="SignalP"/>
    </source>
</evidence>
<dbReference type="Gene3D" id="2.60.420.10">
    <property type="entry name" value="Maltose phosphorylase, domain 3"/>
    <property type="match status" value="1"/>
</dbReference>
<dbReference type="Proteomes" id="UP000738431">
    <property type="component" value="Chromosome"/>
</dbReference>
<keyword evidence="3 9" id="KW-0378">Hydrolase</keyword>
<reference evidence="9 10" key="2">
    <citation type="submission" date="2023-12" db="EMBL/GenBank/DDBJ databases">
        <title>Description of an unclassified Opitutus bacterium of Verrucomicrobiota.</title>
        <authorList>
            <person name="Zhang D.-F."/>
        </authorList>
    </citation>
    <scope>NUCLEOTIDE SEQUENCE [LARGE SCALE GENOMIC DNA]</scope>
    <source>
        <strain evidence="9 10">WL0086</strain>
    </source>
</reference>
<dbReference type="RefSeq" id="WP_221030467.1">
    <property type="nucleotide sequence ID" value="NZ_CP139781.1"/>
</dbReference>
<evidence type="ECO:0000256" key="2">
    <source>
        <dbReference type="ARBA" id="ARBA00012652"/>
    </source>
</evidence>
<dbReference type="PANTHER" id="PTHR33307">
    <property type="entry name" value="ALPHA-RHAMNOSIDASE (EUROFUNG)"/>
    <property type="match status" value="1"/>
</dbReference>
<dbReference type="EC" id="3.2.1.40" evidence="2"/>
<dbReference type="Pfam" id="PF25788">
    <property type="entry name" value="Ig_Rha78A_N"/>
    <property type="match status" value="1"/>
</dbReference>
<dbReference type="PIRSF" id="PIRSF010631">
    <property type="entry name" value="A-rhamnsds"/>
    <property type="match status" value="1"/>
</dbReference>
<reference evidence="9 10" key="1">
    <citation type="submission" date="2021-08" db="EMBL/GenBank/DDBJ databases">
        <authorList>
            <person name="Zhang D."/>
            <person name="Zhang A."/>
            <person name="Wang L."/>
        </authorList>
    </citation>
    <scope>NUCLEOTIDE SEQUENCE [LARGE SCALE GENOMIC DNA]</scope>
    <source>
        <strain evidence="9 10">WL0086</strain>
    </source>
</reference>
<sequence length="906" mass="100025">MKWVRRFLFALGLAVLSAIASAANLTIHQLECDDAVNPLGVDVLQPRLGWRLTAPEGVRGVRQTAYEIVIATTPERLSADNADLWATGKVASGKTVHIRYAGEPLQSSQQVWWKARVWDENDNASAWSDPATWTMGLLRAGDWGGQWITAAEASPVLLLRREITVGPGLERALLHVTGMGSYEASINGGKISDDLLGPGWTDFAKTMLYDTRDVTAQLTEGANVLGLTVADGMANVFRVEGRFAKFVGSFGEKRARAHLELRYADGRIETVVTDPAWQTHAGPQTFAGIYGGEDYDARLLPVGWDTPSYDATAWPAAVAIAGPGGELRGHSRNTEPVQRIEVREPVNLRELSDSVTLYDFGQNTSFIAHLTVSGPAGSVVKMTGGEIVNEDGTINRSTMGGAHRGSAWWSYTKATDEVETWFPQFYYLGSRYLYVERFAAAEGAALPVVERVTQDIVHSTAAPAGHFASSDETLNRIHELVRWAQRSNMVSLLTDCPHREKLGWLEQTHLNGPALRFEWDHDRLAAKIARDMADAQTEEGLIPNVAPEYVVFKGTYRRAAEWGAAFFAVPWQHYQFTGDDTLLRELYPQMRLYLAYLESKSVDGLLDEGLGDWYDYELGITKRANLTPGKITGSAFLYQNLSYMAQIARVLGHDDEAGRYFASAQSLRAAYLDAYFRPDSPEIIGTGTQTSKALPLAMGMLNLDQAAFVENSLVQQVEEMNYFQSGAAGIRYLLIALADAGRSDLIFKIATNPELPGYAYQLAQGATSLTESWPAFKGASQNHFFLGQIVEWMYRDLVGIWPSQPGFSETLLMPTPIEALTWAEASHDTVRGTITARWERHEGRLRYTVTIPPNTTAVLMLPAKDDTITEGGHPVQDAKGVEWHRRVGERVQLGLQSGSYVFESNL</sequence>
<evidence type="ECO:0000313" key="9">
    <source>
        <dbReference type="EMBL" id="WRQ88259.1"/>
    </source>
</evidence>
<evidence type="ECO:0000259" key="6">
    <source>
        <dbReference type="Pfam" id="PF08531"/>
    </source>
</evidence>
<gene>
    <name evidence="9" type="ORF">K1X11_002500</name>
</gene>
<dbReference type="PANTHER" id="PTHR33307:SF11">
    <property type="entry name" value="ALPHA-L-RHAMNOSIDASE"/>
    <property type="match status" value="1"/>
</dbReference>
<feature type="domain" description="Alpha-L-rhamnosidase concanavalin-like" evidence="5">
    <location>
        <begin position="350"/>
        <end position="441"/>
    </location>
</feature>
<feature type="domain" description="Bacterial alpha-L-rhamnosidase N-terminal" evidence="6">
    <location>
        <begin position="170"/>
        <end position="339"/>
    </location>
</feature>
<dbReference type="InterPro" id="IPR008928">
    <property type="entry name" value="6-hairpin_glycosidase_sf"/>
</dbReference>
<evidence type="ECO:0000259" key="5">
    <source>
        <dbReference type="Pfam" id="PF05592"/>
    </source>
</evidence>
<organism evidence="9 10">
    <name type="scientific">Actomonas aquatica</name>
    <dbReference type="NCBI Taxonomy" id="2866162"/>
    <lineage>
        <taxon>Bacteria</taxon>
        <taxon>Pseudomonadati</taxon>
        <taxon>Verrucomicrobiota</taxon>
        <taxon>Opitutia</taxon>
        <taxon>Opitutales</taxon>
        <taxon>Opitutaceae</taxon>
        <taxon>Actomonas</taxon>
    </lineage>
</organism>
<evidence type="ECO:0000256" key="3">
    <source>
        <dbReference type="ARBA" id="ARBA00022801"/>
    </source>
</evidence>
<dbReference type="SUPFAM" id="SSF48208">
    <property type="entry name" value="Six-hairpin glycosidases"/>
    <property type="match status" value="1"/>
</dbReference>
<protein>
    <recommendedName>
        <fullName evidence="2">alpha-L-rhamnosidase</fullName>
        <ecNumber evidence="2">3.2.1.40</ecNumber>
    </recommendedName>
</protein>
<dbReference type="Pfam" id="PF05592">
    <property type="entry name" value="Bac_rhamnosid"/>
    <property type="match status" value="1"/>
</dbReference>
<dbReference type="InterPro" id="IPR013783">
    <property type="entry name" value="Ig-like_fold"/>
</dbReference>
<comment type="catalytic activity">
    <reaction evidence="1">
        <text>Hydrolysis of terminal non-reducing alpha-L-rhamnose residues in alpha-L-rhamnosides.</text>
        <dbReference type="EC" id="3.2.1.40"/>
    </reaction>
</comment>
<keyword evidence="10" id="KW-1185">Reference proteome</keyword>
<feature type="domain" description="Alpha-L-rhamnosidase C-terminal" evidence="8">
    <location>
        <begin position="799"/>
        <end position="872"/>
    </location>
</feature>
<dbReference type="GO" id="GO:0016787">
    <property type="term" value="F:hydrolase activity"/>
    <property type="evidence" value="ECO:0007669"/>
    <property type="project" value="UniProtKB-KW"/>
</dbReference>
<dbReference type="Gene3D" id="2.60.120.260">
    <property type="entry name" value="Galactose-binding domain-like"/>
    <property type="match status" value="2"/>
</dbReference>
<dbReference type="InterPro" id="IPR013737">
    <property type="entry name" value="Bac_rhamnosid_N"/>
</dbReference>
<proteinExistence type="predicted"/>
<accession>A0ABZ1C982</accession>
<dbReference type="Gene3D" id="2.60.40.10">
    <property type="entry name" value="Immunoglobulins"/>
    <property type="match status" value="1"/>
</dbReference>
<feature type="signal peptide" evidence="4">
    <location>
        <begin position="1"/>
        <end position="22"/>
    </location>
</feature>
<evidence type="ECO:0000256" key="1">
    <source>
        <dbReference type="ARBA" id="ARBA00001445"/>
    </source>
</evidence>
<dbReference type="InterPro" id="IPR016007">
    <property type="entry name" value="Alpha_rhamnosid"/>
</dbReference>
<evidence type="ECO:0000259" key="8">
    <source>
        <dbReference type="Pfam" id="PF17390"/>
    </source>
</evidence>
<dbReference type="EMBL" id="CP139781">
    <property type="protein sequence ID" value="WRQ88259.1"/>
    <property type="molecule type" value="Genomic_DNA"/>
</dbReference>
<evidence type="ECO:0000259" key="7">
    <source>
        <dbReference type="Pfam" id="PF17389"/>
    </source>
</evidence>
<feature type="domain" description="Alpha-L-rhamnosidase six-hairpin glycosidase" evidence="7">
    <location>
        <begin position="464"/>
        <end position="796"/>
    </location>
</feature>
<evidence type="ECO:0000313" key="10">
    <source>
        <dbReference type="Proteomes" id="UP000738431"/>
    </source>
</evidence>
<dbReference type="Gene3D" id="1.50.10.10">
    <property type="match status" value="1"/>
</dbReference>
<dbReference type="Pfam" id="PF17390">
    <property type="entry name" value="Bac_rhamnosid_C"/>
    <property type="match status" value="1"/>
</dbReference>
<feature type="chain" id="PRO_5045977428" description="alpha-L-rhamnosidase" evidence="4">
    <location>
        <begin position="23"/>
        <end position="906"/>
    </location>
</feature>